<gene>
    <name evidence="1" type="ORF">ACJMK2_034455</name>
</gene>
<name>A0ABD3WRP2_SINWO</name>
<sequence>MTEDTQLVDTVLFQPEVPPAADKQMTAVLEVCSQRRRLARRCRSNSMDNRRLMDMEALLRLSGLNHQIKAAVITIQALLISASSLVAPSDNSRQNTLLKQQHRHISLLDLLRTTDLITVVIIKATRLGFSGQYQVLVKALVFTKQQLQATNQAIICPGHKKTSLLLQLCKGIILQICPDNSHMTNPNHQNE</sequence>
<dbReference type="EMBL" id="JBJQND010000005">
    <property type="protein sequence ID" value="KAL3876647.1"/>
    <property type="molecule type" value="Genomic_DNA"/>
</dbReference>
<evidence type="ECO:0000313" key="1">
    <source>
        <dbReference type="EMBL" id="KAL3876647.1"/>
    </source>
</evidence>
<evidence type="ECO:0000313" key="2">
    <source>
        <dbReference type="Proteomes" id="UP001634394"/>
    </source>
</evidence>
<dbReference type="Proteomes" id="UP001634394">
    <property type="component" value="Unassembled WGS sequence"/>
</dbReference>
<reference evidence="1 2" key="1">
    <citation type="submission" date="2024-11" db="EMBL/GenBank/DDBJ databases">
        <title>Chromosome-level genome assembly of the freshwater bivalve Anodonta woodiana.</title>
        <authorList>
            <person name="Chen X."/>
        </authorList>
    </citation>
    <scope>NUCLEOTIDE SEQUENCE [LARGE SCALE GENOMIC DNA]</scope>
    <source>
        <strain evidence="1">MN2024</strain>
        <tissue evidence="1">Gills</tissue>
    </source>
</reference>
<keyword evidence="2" id="KW-1185">Reference proteome</keyword>
<protein>
    <submittedName>
        <fullName evidence="1">Uncharacterized protein</fullName>
    </submittedName>
</protein>
<dbReference type="AlphaFoldDB" id="A0ABD3WRP2"/>
<organism evidence="1 2">
    <name type="scientific">Sinanodonta woodiana</name>
    <name type="common">Chinese pond mussel</name>
    <name type="synonym">Anodonta woodiana</name>
    <dbReference type="NCBI Taxonomy" id="1069815"/>
    <lineage>
        <taxon>Eukaryota</taxon>
        <taxon>Metazoa</taxon>
        <taxon>Spiralia</taxon>
        <taxon>Lophotrochozoa</taxon>
        <taxon>Mollusca</taxon>
        <taxon>Bivalvia</taxon>
        <taxon>Autobranchia</taxon>
        <taxon>Heteroconchia</taxon>
        <taxon>Palaeoheterodonta</taxon>
        <taxon>Unionida</taxon>
        <taxon>Unionoidea</taxon>
        <taxon>Unionidae</taxon>
        <taxon>Unioninae</taxon>
        <taxon>Sinanodonta</taxon>
    </lineage>
</organism>
<proteinExistence type="predicted"/>
<comment type="caution">
    <text evidence="1">The sequence shown here is derived from an EMBL/GenBank/DDBJ whole genome shotgun (WGS) entry which is preliminary data.</text>
</comment>
<accession>A0ABD3WRP2</accession>